<feature type="transmembrane region" description="Helical" evidence="1">
    <location>
        <begin position="85"/>
        <end position="107"/>
    </location>
</feature>
<keyword evidence="1" id="KW-1133">Transmembrane helix</keyword>
<dbReference type="OrthoDB" id="3173919at2"/>
<accession>A0A1E5T1M4</accession>
<sequence>MSDSESIMVHSILIVSSMLVALLAKFVRPDEPNNLSGYRTKRSMRSQDTWEFANEYAGNLIMWSSIITVCLEILLAIFIGGNTAIIITVIIMTVGMFVAIGATEYQLGKRFDKQGKPIQKFGDRF</sequence>
<reference evidence="2 3" key="1">
    <citation type="submission" date="2016-08" db="EMBL/GenBank/DDBJ databases">
        <title>Draft genome of Fabibacter sp. strain SK-8.</title>
        <authorList>
            <person name="Wong S.-K."/>
            <person name="Hamasaki K."/>
            <person name="Yoshizawa S."/>
        </authorList>
    </citation>
    <scope>NUCLEOTIDE SEQUENCE [LARGE SCALE GENOMIC DNA]</scope>
    <source>
        <strain evidence="2 3">SK-8</strain>
    </source>
</reference>
<protein>
    <recommendedName>
        <fullName evidence="4">SdpI/YhfL protein family</fullName>
    </recommendedName>
</protein>
<keyword evidence="1" id="KW-0812">Transmembrane</keyword>
<dbReference type="RefSeq" id="WP_069836774.1">
    <property type="nucleotide sequence ID" value="NZ_MDGQ01000005.1"/>
</dbReference>
<proteinExistence type="predicted"/>
<dbReference type="InterPro" id="IPR025962">
    <property type="entry name" value="SdpI/YhfL"/>
</dbReference>
<gene>
    <name evidence="2" type="ORF">BFP71_17880</name>
</gene>
<dbReference type="AlphaFoldDB" id="A0A1E5T1M4"/>
<keyword evidence="3" id="KW-1185">Reference proteome</keyword>
<feature type="transmembrane region" description="Helical" evidence="1">
    <location>
        <begin position="6"/>
        <end position="27"/>
    </location>
</feature>
<name>A0A1E5T1M4_9BACT</name>
<feature type="transmembrane region" description="Helical" evidence="1">
    <location>
        <begin position="60"/>
        <end position="79"/>
    </location>
</feature>
<comment type="caution">
    <text evidence="2">The sequence shown here is derived from an EMBL/GenBank/DDBJ whole genome shotgun (WGS) entry which is preliminary data.</text>
</comment>
<evidence type="ECO:0000313" key="3">
    <source>
        <dbReference type="Proteomes" id="UP000095552"/>
    </source>
</evidence>
<dbReference type="EMBL" id="MDGQ01000005">
    <property type="protein sequence ID" value="OEK05270.1"/>
    <property type="molecule type" value="Genomic_DNA"/>
</dbReference>
<organism evidence="2 3">
    <name type="scientific">Roseivirga misakiensis</name>
    <dbReference type="NCBI Taxonomy" id="1563681"/>
    <lineage>
        <taxon>Bacteria</taxon>
        <taxon>Pseudomonadati</taxon>
        <taxon>Bacteroidota</taxon>
        <taxon>Cytophagia</taxon>
        <taxon>Cytophagales</taxon>
        <taxon>Roseivirgaceae</taxon>
        <taxon>Roseivirga</taxon>
    </lineage>
</organism>
<dbReference type="STRING" id="1563681.BFP71_17880"/>
<dbReference type="Pfam" id="PF13630">
    <property type="entry name" value="SdpI"/>
    <property type="match status" value="1"/>
</dbReference>
<evidence type="ECO:0000256" key="1">
    <source>
        <dbReference type="SAM" id="Phobius"/>
    </source>
</evidence>
<dbReference type="Proteomes" id="UP000095552">
    <property type="component" value="Unassembled WGS sequence"/>
</dbReference>
<evidence type="ECO:0008006" key="4">
    <source>
        <dbReference type="Google" id="ProtNLM"/>
    </source>
</evidence>
<keyword evidence="1" id="KW-0472">Membrane</keyword>
<evidence type="ECO:0000313" key="2">
    <source>
        <dbReference type="EMBL" id="OEK05270.1"/>
    </source>
</evidence>